<dbReference type="GO" id="GO:0046872">
    <property type="term" value="F:metal ion binding"/>
    <property type="evidence" value="ECO:0007669"/>
    <property type="project" value="UniProtKB-KW"/>
</dbReference>
<dbReference type="GO" id="GO:0000166">
    <property type="term" value="F:nucleotide binding"/>
    <property type="evidence" value="ECO:0007669"/>
    <property type="project" value="InterPro"/>
</dbReference>
<dbReference type="EMBL" id="OU503039">
    <property type="protein sequence ID" value="CAI9759973.1"/>
    <property type="molecule type" value="Genomic_DNA"/>
</dbReference>
<dbReference type="InterPro" id="IPR023214">
    <property type="entry name" value="HAD_sf"/>
</dbReference>
<gene>
    <name evidence="2" type="ORF">FPE_LOCUS7403</name>
</gene>
<dbReference type="AlphaFoldDB" id="A0AAD2DPR3"/>
<dbReference type="Proteomes" id="UP000834106">
    <property type="component" value="Chromosome 4"/>
</dbReference>
<evidence type="ECO:0000313" key="2">
    <source>
        <dbReference type="EMBL" id="CAI9759973.1"/>
    </source>
</evidence>
<keyword evidence="1" id="KW-0479">Metal-binding</keyword>
<proteinExistence type="predicted"/>
<dbReference type="SUPFAM" id="SSF56784">
    <property type="entry name" value="HAD-like"/>
    <property type="match status" value="1"/>
</dbReference>
<sequence>MQMDDSDSKLEGNWVLVLNRKRNWSQLLWPRHIHNPLDAFAEGEDEVKRQENAKIESNGEIQDVDVQQMLIPSVVEKILVELEESTRTGIFVAYDNDLIGILVVADALKGGVVVVVEGLMKIRVNLIMVMDDNWRTAQAITKEKGGEIVRERETNAILIQPGDVFKVILDSKMPVDEYAFQNQIEEDENGHPIDEGKKFEKELRLEDMIPGEDATYESEEEYNETDDSNLWTRVSDLGLKLQKLKTNPWLSEHKHESSSFPKHI</sequence>
<protein>
    <submittedName>
        <fullName evidence="2">Uncharacterized protein</fullName>
    </submittedName>
</protein>
<reference evidence="2" key="1">
    <citation type="submission" date="2023-05" db="EMBL/GenBank/DDBJ databases">
        <authorList>
            <person name="Huff M."/>
        </authorList>
    </citation>
    <scope>NUCLEOTIDE SEQUENCE</scope>
</reference>
<dbReference type="PANTHER" id="PTHR46594">
    <property type="entry name" value="P-TYPE CATION-TRANSPORTING ATPASE"/>
    <property type="match status" value="1"/>
</dbReference>
<dbReference type="Gene3D" id="3.40.1110.10">
    <property type="entry name" value="Calcium-transporting ATPase, cytoplasmic domain N"/>
    <property type="match status" value="1"/>
</dbReference>
<evidence type="ECO:0000256" key="1">
    <source>
        <dbReference type="ARBA" id="ARBA00022723"/>
    </source>
</evidence>
<keyword evidence="3" id="KW-1185">Reference proteome</keyword>
<evidence type="ECO:0000313" key="3">
    <source>
        <dbReference type="Proteomes" id="UP000834106"/>
    </source>
</evidence>
<dbReference type="InterPro" id="IPR023299">
    <property type="entry name" value="ATPase_P-typ_cyto_dom_N"/>
</dbReference>
<dbReference type="InterPro" id="IPR036412">
    <property type="entry name" value="HAD-like_sf"/>
</dbReference>
<organism evidence="2 3">
    <name type="scientific">Fraxinus pennsylvanica</name>
    <dbReference type="NCBI Taxonomy" id="56036"/>
    <lineage>
        <taxon>Eukaryota</taxon>
        <taxon>Viridiplantae</taxon>
        <taxon>Streptophyta</taxon>
        <taxon>Embryophyta</taxon>
        <taxon>Tracheophyta</taxon>
        <taxon>Spermatophyta</taxon>
        <taxon>Magnoliopsida</taxon>
        <taxon>eudicotyledons</taxon>
        <taxon>Gunneridae</taxon>
        <taxon>Pentapetalae</taxon>
        <taxon>asterids</taxon>
        <taxon>lamiids</taxon>
        <taxon>Lamiales</taxon>
        <taxon>Oleaceae</taxon>
        <taxon>Oleeae</taxon>
        <taxon>Fraxinus</taxon>
    </lineage>
</organism>
<name>A0AAD2DPR3_9LAMI</name>
<accession>A0AAD2DPR3</accession>
<dbReference type="Gene3D" id="3.40.50.1000">
    <property type="entry name" value="HAD superfamily/HAD-like"/>
    <property type="match status" value="1"/>
</dbReference>
<dbReference type="PANTHER" id="PTHR46594:SF6">
    <property type="entry name" value="COPPER-TRANSPORTING ATPASE RAN1"/>
    <property type="match status" value="1"/>
</dbReference>